<accession>A0A6S7G982</accession>
<dbReference type="InterPro" id="IPR050216">
    <property type="entry name" value="LRR_domain-containing"/>
</dbReference>
<dbReference type="Gene3D" id="3.80.10.10">
    <property type="entry name" value="Ribonuclease Inhibitor"/>
    <property type="match status" value="2"/>
</dbReference>
<dbReference type="InterPro" id="IPR032675">
    <property type="entry name" value="LRR_dom_sf"/>
</dbReference>
<name>A0A6S7G982_PARCT</name>
<dbReference type="GO" id="GO:0005737">
    <property type="term" value="C:cytoplasm"/>
    <property type="evidence" value="ECO:0007669"/>
    <property type="project" value="TreeGrafter"/>
</dbReference>
<evidence type="ECO:0000256" key="1">
    <source>
        <dbReference type="SAM" id="MobiDB-lite"/>
    </source>
</evidence>
<dbReference type="PANTHER" id="PTHR48051:SF1">
    <property type="entry name" value="RAS SUPPRESSOR PROTEIN 1"/>
    <property type="match status" value="1"/>
</dbReference>
<dbReference type="Proteomes" id="UP001152795">
    <property type="component" value="Unassembled WGS sequence"/>
</dbReference>
<evidence type="ECO:0000313" key="4">
    <source>
        <dbReference type="Proteomes" id="UP001152795"/>
    </source>
</evidence>
<dbReference type="Pfam" id="PF23598">
    <property type="entry name" value="LRR_14"/>
    <property type="match status" value="1"/>
</dbReference>
<dbReference type="InterPro" id="IPR020825">
    <property type="entry name" value="Phe-tRNA_synthase-like_B3/B4"/>
</dbReference>
<dbReference type="SMART" id="SM00369">
    <property type="entry name" value="LRR_TYP"/>
    <property type="match status" value="6"/>
</dbReference>
<proteinExistence type="predicted"/>
<dbReference type="InterPro" id="IPR001611">
    <property type="entry name" value="Leu-rich_rpt"/>
</dbReference>
<comment type="caution">
    <text evidence="3">The sequence shown here is derived from an EMBL/GenBank/DDBJ whole genome shotgun (WGS) entry which is preliminary data.</text>
</comment>
<protein>
    <submittedName>
        <fullName evidence="3">Leucine-rich repeat-containing 47-like</fullName>
    </submittedName>
</protein>
<gene>
    <name evidence="3" type="ORF">PACLA_8A072870</name>
</gene>
<sequence>MVWEEVETAKEEKRYELVLHGTEISERVTSSGLDETIFTLTNLNFLQISQTELSELPEALRQLVNLRTLDLHQNKLSKLPSCVGELAELKFFDISGNVLSELPVQLGELTNLHTLNLSCNKLNCLPSFEKLIHLSKFDCSHNKLVSLPDGVHKLQTLYELRASNNIIESISAEISHNVALKVLDLSHNKLKALPAELADCHKLKELTLLENPIGDNRLKKLIAQCPTKSVLDYVRNTSGKTKGKGKKGKKHSSKSDGDKADEDPQFVIKVERSDEYKVVIKQSVTDVRPYVVCAIAKQIDLGQPETFKKFINMQTKLHESACDHRAVATIATHCMTSLSFPLVYEALPVDEISLVPLGKNKTFTATELVNDLKATATKEKQRTKRQAKSGLLK</sequence>
<dbReference type="InterPro" id="IPR003591">
    <property type="entry name" value="Leu-rich_rpt_typical-subtyp"/>
</dbReference>
<dbReference type="SUPFAM" id="SSF52058">
    <property type="entry name" value="L domain-like"/>
    <property type="match status" value="1"/>
</dbReference>
<reference evidence="3" key="1">
    <citation type="submission" date="2020-04" db="EMBL/GenBank/DDBJ databases">
        <authorList>
            <person name="Alioto T."/>
            <person name="Alioto T."/>
            <person name="Gomez Garrido J."/>
        </authorList>
    </citation>
    <scope>NUCLEOTIDE SEQUENCE</scope>
    <source>
        <strain evidence="3">A484AB</strain>
    </source>
</reference>
<dbReference type="EMBL" id="CACRXK020000903">
    <property type="protein sequence ID" value="CAB3985689.1"/>
    <property type="molecule type" value="Genomic_DNA"/>
</dbReference>
<feature type="compositionally biased region" description="Basic residues" evidence="1">
    <location>
        <begin position="241"/>
        <end position="252"/>
    </location>
</feature>
<dbReference type="PROSITE" id="PS51450">
    <property type="entry name" value="LRR"/>
    <property type="match status" value="3"/>
</dbReference>
<evidence type="ECO:0000313" key="3">
    <source>
        <dbReference type="EMBL" id="CAB3985689.1"/>
    </source>
</evidence>
<organism evidence="3 4">
    <name type="scientific">Paramuricea clavata</name>
    <name type="common">Red gorgonian</name>
    <name type="synonym">Violescent sea-whip</name>
    <dbReference type="NCBI Taxonomy" id="317549"/>
    <lineage>
        <taxon>Eukaryota</taxon>
        <taxon>Metazoa</taxon>
        <taxon>Cnidaria</taxon>
        <taxon>Anthozoa</taxon>
        <taxon>Octocorallia</taxon>
        <taxon>Malacalcyonacea</taxon>
        <taxon>Plexauridae</taxon>
        <taxon>Paramuricea</taxon>
    </lineage>
</organism>
<dbReference type="OrthoDB" id="67933at2759"/>
<dbReference type="PANTHER" id="PTHR48051">
    <property type="match status" value="1"/>
</dbReference>
<evidence type="ECO:0000259" key="2">
    <source>
        <dbReference type="Pfam" id="PF23598"/>
    </source>
</evidence>
<dbReference type="InterPro" id="IPR055414">
    <property type="entry name" value="LRR_R13L4/SHOC2-like"/>
</dbReference>
<keyword evidence="4" id="KW-1185">Reference proteome</keyword>
<dbReference type="AlphaFoldDB" id="A0A6S7G982"/>
<dbReference type="SMART" id="SM00364">
    <property type="entry name" value="LRR_BAC"/>
    <property type="match status" value="5"/>
</dbReference>
<feature type="region of interest" description="Disordered" evidence="1">
    <location>
        <begin position="236"/>
        <end position="261"/>
    </location>
</feature>
<feature type="domain" description="Disease resistance R13L4/SHOC-2-like LRR" evidence="2">
    <location>
        <begin position="83"/>
        <end position="210"/>
    </location>
</feature>
<dbReference type="Gene3D" id="3.50.40.10">
    <property type="entry name" value="Phenylalanyl-trna Synthetase, Chain B, domain 3"/>
    <property type="match status" value="1"/>
</dbReference>